<protein>
    <submittedName>
        <fullName evidence="2">Uncharacterized protein</fullName>
    </submittedName>
</protein>
<keyword evidence="3" id="KW-1185">Reference proteome</keyword>
<organism evidence="2 3">
    <name type="scientific">Aspergillus sergii</name>
    <dbReference type="NCBI Taxonomy" id="1034303"/>
    <lineage>
        <taxon>Eukaryota</taxon>
        <taxon>Fungi</taxon>
        <taxon>Dikarya</taxon>
        <taxon>Ascomycota</taxon>
        <taxon>Pezizomycotina</taxon>
        <taxon>Eurotiomycetes</taxon>
        <taxon>Eurotiomycetidae</taxon>
        <taxon>Eurotiales</taxon>
        <taxon>Aspergillaceae</taxon>
        <taxon>Aspergillus</taxon>
        <taxon>Aspergillus subgen. Circumdati</taxon>
    </lineage>
</organism>
<dbReference type="Proteomes" id="UP000325945">
    <property type="component" value="Unassembled WGS sequence"/>
</dbReference>
<sequence length="78" mass="9168">MLFLSHPKKTKLTKDVNKKEYNGPANPKNQHESPHASQPPHDASRRPRHRRQPGHTSPDSHRRTQSDHRACYRNKHHL</sequence>
<gene>
    <name evidence="2" type="ORF">BDV39DRAFT_169029</name>
</gene>
<feature type="compositionally biased region" description="Basic and acidic residues" evidence="1">
    <location>
        <begin position="58"/>
        <end position="70"/>
    </location>
</feature>
<accession>A0A5N6XHV9</accession>
<evidence type="ECO:0000256" key="1">
    <source>
        <dbReference type="SAM" id="MobiDB-lite"/>
    </source>
</evidence>
<dbReference type="EMBL" id="ML741770">
    <property type="protein sequence ID" value="KAE8331130.1"/>
    <property type="molecule type" value="Genomic_DNA"/>
</dbReference>
<evidence type="ECO:0000313" key="3">
    <source>
        <dbReference type="Proteomes" id="UP000325945"/>
    </source>
</evidence>
<evidence type="ECO:0000313" key="2">
    <source>
        <dbReference type="EMBL" id="KAE8331130.1"/>
    </source>
</evidence>
<name>A0A5N6XHV9_9EURO</name>
<dbReference type="AlphaFoldDB" id="A0A5N6XHV9"/>
<feature type="compositionally biased region" description="Basic residues" evidence="1">
    <location>
        <begin position="1"/>
        <end position="11"/>
    </location>
</feature>
<proteinExistence type="predicted"/>
<feature type="compositionally biased region" description="Basic and acidic residues" evidence="1">
    <location>
        <begin position="12"/>
        <end position="21"/>
    </location>
</feature>
<reference evidence="3" key="1">
    <citation type="submission" date="2019-04" db="EMBL/GenBank/DDBJ databases">
        <title>Friends and foes A comparative genomics studyof 23 Aspergillus species from section Flavi.</title>
        <authorList>
            <consortium name="DOE Joint Genome Institute"/>
            <person name="Kjaerbolling I."/>
            <person name="Vesth T."/>
            <person name="Frisvad J.C."/>
            <person name="Nybo J.L."/>
            <person name="Theobald S."/>
            <person name="Kildgaard S."/>
            <person name="Isbrandt T."/>
            <person name="Kuo A."/>
            <person name="Sato A."/>
            <person name="Lyhne E.K."/>
            <person name="Kogle M.E."/>
            <person name="Wiebenga A."/>
            <person name="Kun R.S."/>
            <person name="Lubbers R.J."/>
            <person name="Makela M.R."/>
            <person name="Barry K."/>
            <person name="Chovatia M."/>
            <person name="Clum A."/>
            <person name="Daum C."/>
            <person name="Haridas S."/>
            <person name="He G."/>
            <person name="LaButti K."/>
            <person name="Lipzen A."/>
            <person name="Mondo S."/>
            <person name="Riley R."/>
            <person name="Salamov A."/>
            <person name="Simmons B.A."/>
            <person name="Magnuson J.K."/>
            <person name="Henrissat B."/>
            <person name="Mortensen U.H."/>
            <person name="Larsen T.O."/>
            <person name="Devries R.P."/>
            <person name="Grigoriev I.V."/>
            <person name="Machida M."/>
            <person name="Baker S.E."/>
            <person name="Andersen M.R."/>
        </authorList>
    </citation>
    <scope>NUCLEOTIDE SEQUENCE [LARGE SCALE GENOMIC DNA]</scope>
    <source>
        <strain evidence="3">CBS 130017</strain>
    </source>
</reference>
<feature type="region of interest" description="Disordered" evidence="1">
    <location>
        <begin position="1"/>
        <end position="78"/>
    </location>
</feature>